<keyword evidence="2" id="KW-1185">Reference proteome</keyword>
<sequence length="76" mass="8623">MTEIPEEDHLETGETDRLAQLRHSLVHNSSVRQSDGSQRLTAICRNAMLINPTFGYTDGGPKEELIVYSFYEVILQ</sequence>
<comment type="caution">
    <text evidence="1">The sequence shown here is derived from an EMBL/GenBank/DDBJ whole genome shotgun (WGS) entry which is preliminary data.</text>
</comment>
<protein>
    <submittedName>
        <fullName evidence="1">Uncharacterized protein</fullName>
    </submittedName>
</protein>
<gene>
    <name evidence="1" type="ORF">AYI68_g1562</name>
</gene>
<dbReference type="EMBL" id="LSSL01000552">
    <property type="protein sequence ID" value="OLY84274.1"/>
    <property type="molecule type" value="Genomic_DNA"/>
</dbReference>
<evidence type="ECO:0000313" key="1">
    <source>
        <dbReference type="EMBL" id="OLY84274.1"/>
    </source>
</evidence>
<reference evidence="1 2" key="1">
    <citation type="journal article" date="2016" name="Mol. Biol. Evol.">
        <title>Genome-Wide Survey of Gut Fungi (Harpellales) Reveals the First Horizontally Transferred Ubiquitin Gene from a Mosquito Host.</title>
        <authorList>
            <person name="Wang Y."/>
            <person name="White M.M."/>
            <person name="Kvist S."/>
            <person name="Moncalvo J.M."/>
        </authorList>
    </citation>
    <scope>NUCLEOTIDE SEQUENCE [LARGE SCALE GENOMIC DNA]</scope>
    <source>
        <strain evidence="1 2">ALG-7-W6</strain>
    </source>
</reference>
<evidence type="ECO:0000313" key="2">
    <source>
        <dbReference type="Proteomes" id="UP000187455"/>
    </source>
</evidence>
<proteinExistence type="predicted"/>
<name>A0A1R0H5B8_9FUNG</name>
<dbReference type="AlphaFoldDB" id="A0A1R0H5B8"/>
<organism evidence="1 2">
    <name type="scientific">Smittium mucronatum</name>
    <dbReference type="NCBI Taxonomy" id="133383"/>
    <lineage>
        <taxon>Eukaryota</taxon>
        <taxon>Fungi</taxon>
        <taxon>Fungi incertae sedis</taxon>
        <taxon>Zoopagomycota</taxon>
        <taxon>Kickxellomycotina</taxon>
        <taxon>Harpellomycetes</taxon>
        <taxon>Harpellales</taxon>
        <taxon>Legeriomycetaceae</taxon>
        <taxon>Smittium</taxon>
    </lineage>
</organism>
<dbReference type="Proteomes" id="UP000187455">
    <property type="component" value="Unassembled WGS sequence"/>
</dbReference>
<accession>A0A1R0H5B8</accession>